<dbReference type="InterPro" id="IPR024934">
    <property type="entry name" value="Rubredoxin-like_dom"/>
</dbReference>
<feature type="domain" description="Rubredoxin-like" evidence="6">
    <location>
        <begin position="140"/>
        <end position="174"/>
    </location>
</feature>
<keyword evidence="9" id="KW-1185">Reference proteome</keyword>
<evidence type="ECO:0000313" key="9">
    <source>
        <dbReference type="Proteomes" id="UP000005481"/>
    </source>
</evidence>
<dbReference type="OrthoDB" id="9799749at2"/>
<keyword evidence="4" id="KW-0249">Electron transport</keyword>
<accession>G9YJ51</accession>
<dbReference type="PANTHER" id="PTHR43865">
    <property type="entry name" value="RUBRERYTHRIN-RELATED"/>
    <property type="match status" value="1"/>
</dbReference>
<dbReference type="CDD" id="cd01041">
    <property type="entry name" value="Rubrerythrin"/>
    <property type="match status" value="1"/>
</dbReference>
<dbReference type="InterPro" id="IPR012347">
    <property type="entry name" value="Ferritin-like"/>
</dbReference>
<dbReference type="InterPro" id="IPR009078">
    <property type="entry name" value="Ferritin-like_SF"/>
</dbReference>
<dbReference type="Gene3D" id="2.20.28.10">
    <property type="match status" value="1"/>
</dbReference>
<dbReference type="eggNOG" id="COG1592">
    <property type="taxonomic scope" value="Bacteria"/>
</dbReference>
<dbReference type="Proteomes" id="UP000005481">
    <property type="component" value="Unassembled WGS sequence"/>
</dbReference>
<dbReference type="SUPFAM" id="SSF47240">
    <property type="entry name" value="Ferritin-like"/>
    <property type="match status" value="1"/>
</dbReference>
<reference evidence="8 9" key="1">
    <citation type="submission" date="2011-08" db="EMBL/GenBank/DDBJ databases">
        <authorList>
            <person name="Weinstock G."/>
            <person name="Sodergren E."/>
            <person name="Clifton S."/>
            <person name="Fulton L."/>
            <person name="Fulton B."/>
            <person name="Courtney L."/>
            <person name="Fronick C."/>
            <person name="Harrison M."/>
            <person name="Strong C."/>
            <person name="Farmer C."/>
            <person name="Delahaunty K."/>
            <person name="Markovic C."/>
            <person name="Hall O."/>
            <person name="Minx P."/>
            <person name="Tomlinson C."/>
            <person name="Mitreva M."/>
            <person name="Hou S."/>
            <person name="Chen J."/>
            <person name="Wollam A."/>
            <person name="Pepin K.H."/>
            <person name="Johnson M."/>
            <person name="Bhonagiri V."/>
            <person name="Zhang X."/>
            <person name="Suruliraj S."/>
            <person name="Warren W."/>
            <person name="Chinwalla A."/>
            <person name="Mardis E.R."/>
            <person name="Wilson R.K."/>
        </authorList>
    </citation>
    <scope>NUCLEOTIDE SEQUENCE [LARGE SCALE GENOMIC DNA]</scope>
    <source>
        <strain evidence="8 9">F0357</strain>
    </source>
</reference>
<dbReference type="Gene3D" id="1.20.1260.10">
    <property type="match status" value="1"/>
</dbReference>
<organism evidence="8 9">
    <name type="scientific">Anaeroglobus geminatus F0357</name>
    <dbReference type="NCBI Taxonomy" id="861450"/>
    <lineage>
        <taxon>Bacteria</taxon>
        <taxon>Bacillati</taxon>
        <taxon>Bacillota</taxon>
        <taxon>Negativicutes</taxon>
        <taxon>Veillonellales</taxon>
        <taxon>Veillonellaceae</taxon>
        <taxon>Anaeroglobus</taxon>
    </lineage>
</organism>
<evidence type="ECO:0000256" key="2">
    <source>
        <dbReference type="ARBA" id="ARBA00022448"/>
    </source>
</evidence>
<protein>
    <submittedName>
        <fullName evidence="8">Rubrerythrin</fullName>
    </submittedName>
</protein>
<dbReference type="Pfam" id="PF02915">
    <property type="entry name" value="Rubrerythrin"/>
    <property type="match status" value="1"/>
</dbReference>
<dbReference type="PROSITE" id="PS50905">
    <property type="entry name" value="FERRITIN_LIKE"/>
    <property type="match status" value="1"/>
</dbReference>
<dbReference type="RefSeq" id="WP_006790662.1">
    <property type="nucleotide sequence ID" value="NZ_JH417605.1"/>
</dbReference>
<dbReference type="STRING" id="861450.HMPREF0080_01695"/>
<dbReference type="Pfam" id="PF21349">
    <property type="entry name" value="RUBY_RBDX"/>
    <property type="match status" value="1"/>
</dbReference>
<dbReference type="InterPro" id="IPR052364">
    <property type="entry name" value="Rubrerythrin"/>
</dbReference>
<keyword evidence="3" id="KW-0479">Metal-binding</keyword>
<dbReference type="CDD" id="cd00729">
    <property type="entry name" value="rubredoxin_SM"/>
    <property type="match status" value="1"/>
</dbReference>
<comment type="caution">
    <text evidence="8">The sequence shown here is derived from an EMBL/GenBank/DDBJ whole genome shotgun (WGS) entry which is preliminary data.</text>
</comment>
<dbReference type="NCBIfam" id="NF045767">
    <property type="entry name" value="RuberyRbr"/>
    <property type="match status" value="1"/>
</dbReference>
<dbReference type="InterPro" id="IPR048574">
    <property type="entry name" value="RUBY_RBDX"/>
</dbReference>
<name>G9YJ51_9FIRM</name>
<proteinExistence type="predicted"/>
<dbReference type="GO" id="GO:0016491">
    <property type="term" value="F:oxidoreductase activity"/>
    <property type="evidence" value="ECO:0007669"/>
    <property type="project" value="InterPro"/>
</dbReference>
<comment type="cofactor">
    <cofactor evidence="1">
        <name>Fe(3+)</name>
        <dbReference type="ChEBI" id="CHEBI:29034"/>
    </cofactor>
</comment>
<evidence type="ECO:0000256" key="4">
    <source>
        <dbReference type="ARBA" id="ARBA00022982"/>
    </source>
</evidence>
<feature type="domain" description="Ferritin-like diiron" evidence="7">
    <location>
        <begin position="2"/>
        <end position="133"/>
    </location>
</feature>
<sequence length="178" mass="19986">MELKGSKTEQNLQAAFAGEAQAHTKYEYYASVAKKAGYEQVAGFFDETSHNEKAHAAIWFKLLHGGMPDVQGALDDAAAGEQWENQNMYPGFAKTAREEGFDHIARLFEQVGKIEKHHEERYRALLNNIETGAAFKRPEKKAWICRNCGCIVEAEEAPKVCPVCAHPQAFFELCAENY</sequence>
<dbReference type="InterPro" id="IPR009040">
    <property type="entry name" value="Ferritin-like_diiron"/>
</dbReference>
<evidence type="ECO:0000313" key="8">
    <source>
        <dbReference type="EMBL" id="EHM38837.1"/>
    </source>
</evidence>
<dbReference type="InterPro" id="IPR003251">
    <property type="entry name" value="Rr_diiron-bd_dom"/>
</dbReference>
<keyword evidence="5" id="KW-0408">Iron</keyword>
<evidence type="ECO:0000256" key="1">
    <source>
        <dbReference type="ARBA" id="ARBA00001965"/>
    </source>
</evidence>
<dbReference type="AlphaFoldDB" id="G9YJ51"/>
<dbReference type="HOGENOM" id="CLU_095256_0_0_9"/>
<gene>
    <name evidence="8" type="ORF">HMPREF0080_01695</name>
</gene>
<evidence type="ECO:0000259" key="7">
    <source>
        <dbReference type="PROSITE" id="PS50905"/>
    </source>
</evidence>
<dbReference type="EMBL" id="AGCJ01000074">
    <property type="protein sequence ID" value="EHM38837.1"/>
    <property type="molecule type" value="Genomic_DNA"/>
</dbReference>
<evidence type="ECO:0000259" key="6">
    <source>
        <dbReference type="PROSITE" id="PS50903"/>
    </source>
</evidence>
<dbReference type="PATRIC" id="fig|861450.3.peg.1566"/>
<dbReference type="SUPFAM" id="SSF57802">
    <property type="entry name" value="Rubredoxin-like"/>
    <property type="match status" value="1"/>
</dbReference>
<dbReference type="GO" id="GO:0005506">
    <property type="term" value="F:iron ion binding"/>
    <property type="evidence" value="ECO:0007669"/>
    <property type="project" value="InterPro"/>
</dbReference>
<dbReference type="PROSITE" id="PS50903">
    <property type="entry name" value="RUBREDOXIN_LIKE"/>
    <property type="match status" value="1"/>
</dbReference>
<keyword evidence="2" id="KW-0813">Transport</keyword>
<dbReference type="PANTHER" id="PTHR43865:SF1">
    <property type="entry name" value="RUBRERYTHRIN-RELATED"/>
    <property type="match status" value="1"/>
</dbReference>
<evidence type="ECO:0000256" key="5">
    <source>
        <dbReference type="ARBA" id="ARBA00023004"/>
    </source>
</evidence>
<evidence type="ECO:0000256" key="3">
    <source>
        <dbReference type="ARBA" id="ARBA00022723"/>
    </source>
</evidence>